<evidence type="ECO:0000313" key="2">
    <source>
        <dbReference type="EMBL" id="JAD63263.1"/>
    </source>
</evidence>
<protein>
    <submittedName>
        <fullName evidence="2">Uncharacterized protein</fullName>
    </submittedName>
</protein>
<dbReference type="EMBL" id="GBRH01234632">
    <property type="protein sequence ID" value="JAD63263.1"/>
    <property type="molecule type" value="Transcribed_RNA"/>
</dbReference>
<dbReference type="AlphaFoldDB" id="A0A0A9BM77"/>
<organism evidence="2">
    <name type="scientific">Arundo donax</name>
    <name type="common">Giant reed</name>
    <name type="synonym">Donax arundinaceus</name>
    <dbReference type="NCBI Taxonomy" id="35708"/>
    <lineage>
        <taxon>Eukaryota</taxon>
        <taxon>Viridiplantae</taxon>
        <taxon>Streptophyta</taxon>
        <taxon>Embryophyta</taxon>
        <taxon>Tracheophyta</taxon>
        <taxon>Spermatophyta</taxon>
        <taxon>Magnoliopsida</taxon>
        <taxon>Liliopsida</taxon>
        <taxon>Poales</taxon>
        <taxon>Poaceae</taxon>
        <taxon>PACMAD clade</taxon>
        <taxon>Arundinoideae</taxon>
        <taxon>Arundineae</taxon>
        <taxon>Arundo</taxon>
    </lineage>
</organism>
<feature type="region of interest" description="Disordered" evidence="1">
    <location>
        <begin position="29"/>
        <end position="61"/>
    </location>
</feature>
<proteinExistence type="predicted"/>
<name>A0A0A9BM77_ARUDO</name>
<evidence type="ECO:0000256" key="1">
    <source>
        <dbReference type="SAM" id="MobiDB-lite"/>
    </source>
</evidence>
<sequence length="105" mass="12083">MHFIYTLHNPVQCRMHGSIQCGFQDPRNSWPSGSELHINGPDSRRSRDTSDPSTLHYTKNHTANHTSDSRIFFCLDTSESTPRRTIIIYYSNPTTISCTVLLCFY</sequence>
<reference evidence="2" key="1">
    <citation type="submission" date="2014-09" db="EMBL/GenBank/DDBJ databases">
        <authorList>
            <person name="Magalhaes I.L.F."/>
            <person name="Oliveira U."/>
            <person name="Santos F.R."/>
            <person name="Vidigal T.H.D.A."/>
            <person name="Brescovit A.D."/>
            <person name="Santos A.J."/>
        </authorList>
    </citation>
    <scope>NUCLEOTIDE SEQUENCE</scope>
    <source>
        <tissue evidence="2">Shoot tissue taken approximately 20 cm above the soil surface</tissue>
    </source>
</reference>
<reference evidence="2" key="2">
    <citation type="journal article" date="2015" name="Data Brief">
        <title>Shoot transcriptome of the giant reed, Arundo donax.</title>
        <authorList>
            <person name="Barrero R.A."/>
            <person name="Guerrero F.D."/>
            <person name="Moolhuijzen P."/>
            <person name="Goolsby J.A."/>
            <person name="Tidwell J."/>
            <person name="Bellgard S.E."/>
            <person name="Bellgard M.I."/>
        </authorList>
    </citation>
    <scope>NUCLEOTIDE SEQUENCE</scope>
    <source>
        <tissue evidence="2">Shoot tissue taken approximately 20 cm above the soil surface</tissue>
    </source>
</reference>
<accession>A0A0A9BM77</accession>